<dbReference type="EMBL" id="JAIBCX010000010">
    <property type="protein sequence ID" value="MCJ8353492.1"/>
    <property type="molecule type" value="Genomic_DNA"/>
</dbReference>
<comment type="caution">
    <text evidence="2">The sequence shown here is derived from an EMBL/GenBank/DDBJ whole genome shotgun (WGS) entry which is preliminary data.</text>
</comment>
<reference evidence="2" key="2">
    <citation type="submission" date="2022-03" db="EMBL/GenBank/DDBJ databases">
        <authorList>
            <person name="Ryngajllo M."/>
            <person name="Jacek P."/>
            <person name="Kubiak K."/>
        </authorList>
    </citation>
    <scope>NUCLEOTIDE SEQUENCE</scope>
    <source>
        <strain evidence="2">SI1</strain>
    </source>
</reference>
<evidence type="ECO:0000259" key="1">
    <source>
        <dbReference type="Pfam" id="PF04168"/>
    </source>
</evidence>
<feature type="domain" description="DUF403" evidence="1">
    <location>
        <begin position="23"/>
        <end position="331"/>
    </location>
</feature>
<dbReference type="Proteomes" id="UP001202887">
    <property type="component" value="Unassembled WGS sequence"/>
</dbReference>
<dbReference type="AlphaFoldDB" id="A0AAW5EP29"/>
<dbReference type="PANTHER" id="PTHR34595:SF7">
    <property type="entry name" value="SLL1039 PROTEIN"/>
    <property type="match status" value="1"/>
</dbReference>
<organism evidence="2 3">
    <name type="scientific">Novacetimonas hansenii</name>
    <name type="common">Komagataeibacter hansenii</name>
    <dbReference type="NCBI Taxonomy" id="436"/>
    <lineage>
        <taxon>Bacteria</taxon>
        <taxon>Pseudomonadati</taxon>
        <taxon>Pseudomonadota</taxon>
        <taxon>Alphaproteobacteria</taxon>
        <taxon>Acetobacterales</taxon>
        <taxon>Acetobacteraceae</taxon>
        <taxon>Novacetimonas</taxon>
    </lineage>
</organism>
<accession>A0AAW5EP29</accession>
<protein>
    <submittedName>
        <fullName evidence="2">Alpha-E domain-containing protein</fullName>
    </submittedName>
</protein>
<dbReference type="PANTHER" id="PTHR34595">
    <property type="entry name" value="BLR5612 PROTEIN"/>
    <property type="match status" value="1"/>
</dbReference>
<dbReference type="InterPro" id="IPR007296">
    <property type="entry name" value="DUF403"/>
</dbReference>
<proteinExistence type="predicted"/>
<evidence type="ECO:0000313" key="2">
    <source>
        <dbReference type="EMBL" id="MCJ8353492.1"/>
    </source>
</evidence>
<sequence length="349" mass="39637">MGACVMKNLSVFPTPVLPGLHNLLSRYAESMTWMARYMERIENLARLIEVTGTFVRPRNGHAGWESLLQINADEDRFHAIHEEASEHAVVGFYITERDNPGSIAGMAHGVRENARALRPLISTEMWMHLNVFTQWVRDLTPRDVRAGSLSGICTRLKQECQTHFGITEGTLYRDQAWLFYVLGKYLERADQITRLLDIKYHILLPRGVDVGSDIDTSQWTSVLRSAAAYHAFRRVLPSGMTPVNIVGFLLKNDGFPRSLSTSLRQVHSALGLLSGEYRLRHSSHILERVEELRVTLAEQTAEEIIGRGLHEYMEWMQCQLRQIQEEIMQAFWPAVPVPVSVAMSGGQVQ</sequence>
<name>A0AAW5EP29_NOVHA</name>
<evidence type="ECO:0000313" key="3">
    <source>
        <dbReference type="Proteomes" id="UP001202887"/>
    </source>
</evidence>
<dbReference type="GeneID" id="61368746"/>
<dbReference type="InterPro" id="IPR051680">
    <property type="entry name" value="ATP-dep_Glu-Cys_Ligase-2"/>
</dbReference>
<dbReference type="RefSeq" id="WP_040510386.1">
    <property type="nucleotide sequence ID" value="NZ_BJNN01000024.1"/>
</dbReference>
<gene>
    <name evidence="2" type="ORF">K1W68_05725</name>
</gene>
<dbReference type="Pfam" id="PF04168">
    <property type="entry name" value="Alpha-E"/>
    <property type="match status" value="1"/>
</dbReference>
<reference evidence="2" key="1">
    <citation type="journal article" date="2021" name="Polymers (Basel)">
        <title>Highly Stretchable Bacterial Cellulose Produced by Komagataeibacter hansenii SI1.</title>
        <authorList>
            <person name="Cielecka I."/>
            <person name="Ryngajllo M."/>
            <person name="Maniukiewicz W."/>
            <person name="Bielecki S."/>
        </authorList>
    </citation>
    <scope>NUCLEOTIDE SEQUENCE</scope>
    <source>
        <strain evidence="2">SI1</strain>
    </source>
</reference>